<proteinExistence type="predicted"/>
<accession>A0A8T1WSU1</accession>
<protein>
    <submittedName>
        <fullName evidence="1">Uncharacterized protein</fullName>
    </submittedName>
</protein>
<sequence length="163" mass="19435">MTPLSFNRPDLPREIVESYLDYERAHLQAYWESTHFLPITPDMYVDDASLRLYHSERKQRRARAGTAWRAFLQLVMSSLRARDFDLDLLLDPFFLHFPMRKECKYWYPGIEIPDKTQWPATLREALEVTHLHDPWRNHYRDHAQAHPAESVARLRGKFVTPTA</sequence>
<reference evidence="1" key="1">
    <citation type="submission" date="2021-02" db="EMBL/GenBank/DDBJ databases">
        <authorList>
            <person name="Palmer J.M."/>
        </authorList>
    </citation>
    <scope>NUCLEOTIDE SEQUENCE</scope>
    <source>
        <strain evidence="1">SCRP23</strain>
    </source>
</reference>
<dbReference type="AlphaFoldDB" id="A0A8T1WSU1"/>
<evidence type="ECO:0000313" key="2">
    <source>
        <dbReference type="Proteomes" id="UP000693981"/>
    </source>
</evidence>
<organism evidence="1 2">
    <name type="scientific">Phytophthora boehmeriae</name>
    <dbReference type="NCBI Taxonomy" id="109152"/>
    <lineage>
        <taxon>Eukaryota</taxon>
        <taxon>Sar</taxon>
        <taxon>Stramenopiles</taxon>
        <taxon>Oomycota</taxon>
        <taxon>Peronosporomycetes</taxon>
        <taxon>Peronosporales</taxon>
        <taxon>Peronosporaceae</taxon>
        <taxon>Phytophthora</taxon>
    </lineage>
</organism>
<dbReference type="EMBL" id="JAGDFL010000234">
    <property type="protein sequence ID" value="KAG7394943.1"/>
    <property type="molecule type" value="Genomic_DNA"/>
</dbReference>
<name>A0A8T1WSU1_9STRA</name>
<evidence type="ECO:0000313" key="1">
    <source>
        <dbReference type="EMBL" id="KAG7394943.1"/>
    </source>
</evidence>
<keyword evidence="2" id="KW-1185">Reference proteome</keyword>
<gene>
    <name evidence="1" type="ORF">PHYBOEH_004425</name>
</gene>
<comment type="caution">
    <text evidence="1">The sequence shown here is derived from an EMBL/GenBank/DDBJ whole genome shotgun (WGS) entry which is preliminary data.</text>
</comment>
<dbReference type="OrthoDB" id="127231at2759"/>
<dbReference type="Proteomes" id="UP000693981">
    <property type="component" value="Unassembled WGS sequence"/>
</dbReference>